<name>A0A8H4QDI9_9HYPO</name>
<dbReference type="AlphaFoldDB" id="A0A8H4QDI9"/>
<keyword evidence="4" id="KW-1185">Reference proteome</keyword>
<dbReference type="Proteomes" id="UP000562929">
    <property type="component" value="Unassembled WGS sequence"/>
</dbReference>
<evidence type="ECO:0000313" key="4">
    <source>
        <dbReference type="Proteomes" id="UP000562929"/>
    </source>
</evidence>
<protein>
    <submittedName>
        <fullName evidence="3">Aromatic prenyltransferase, DMATS type</fullName>
    </submittedName>
</protein>
<dbReference type="PANTHER" id="PTHR40627">
    <property type="entry name" value="INDOLE PRENYLTRANSFERASE TDIB-RELATED"/>
    <property type="match status" value="1"/>
</dbReference>
<dbReference type="GO" id="GO:0009820">
    <property type="term" value="P:alkaloid metabolic process"/>
    <property type="evidence" value="ECO:0007669"/>
    <property type="project" value="InterPro"/>
</dbReference>
<dbReference type="Pfam" id="PF11991">
    <property type="entry name" value="Trp_DMAT"/>
    <property type="match status" value="1"/>
</dbReference>
<dbReference type="SFLD" id="SFLDS00036">
    <property type="entry name" value="Aromatic_Prenyltransferase"/>
    <property type="match status" value="1"/>
</dbReference>
<accession>A0A8H4QDI9</accession>
<evidence type="ECO:0000256" key="2">
    <source>
        <dbReference type="ARBA" id="ARBA00022679"/>
    </source>
</evidence>
<dbReference type="GO" id="GO:0004659">
    <property type="term" value="F:prenyltransferase activity"/>
    <property type="evidence" value="ECO:0007669"/>
    <property type="project" value="TreeGrafter"/>
</dbReference>
<organism evidence="3 4">
    <name type="scientific">Ophiocordyceps camponoti-floridani</name>
    <dbReference type="NCBI Taxonomy" id="2030778"/>
    <lineage>
        <taxon>Eukaryota</taxon>
        <taxon>Fungi</taxon>
        <taxon>Dikarya</taxon>
        <taxon>Ascomycota</taxon>
        <taxon>Pezizomycotina</taxon>
        <taxon>Sordariomycetes</taxon>
        <taxon>Hypocreomycetidae</taxon>
        <taxon>Hypocreales</taxon>
        <taxon>Ophiocordycipitaceae</taxon>
        <taxon>Ophiocordyceps</taxon>
    </lineage>
</organism>
<proteinExistence type="inferred from homology"/>
<dbReference type="OrthoDB" id="3354387at2759"/>
<reference evidence="3 4" key="1">
    <citation type="journal article" date="2020" name="G3 (Bethesda)">
        <title>Genetic Underpinnings of Host Manipulation by Ophiocordyceps as Revealed by Comparative Transcriptomics.</title>
        <authorList>
            <person name="Will I."/>
            <person name="Das B."/>
            <person name="Trinh T."/>
            <person name="Brachmann A."/>
            <person name="Ohm R.A."/>
            <person name="de Bekker C."/>
        </authorList>
    </citation>
    <scope>NUCLEOTIDE SEQUENCE [LARGE SCALE GENOMIC DNA]</scope>
    <source>
        <strain evidence="3 4">EC05</strain>
    </source>
</reference>
<gene>
    <name evidence="3" type="ORF">GQ602_001146</name>
</gene>
<dbReference type="EMBL" id="JAACLJ010000001">
    <property type="protein sequence ID" value="KAF4595533.1"/>
    <property type="molecule type" value="Genomic_DNA"/>
</dbReference>
<evidence type="ECO:0000313" key="3">
    <source>
        <dbReference type="EMBL" id="KAF4595533.1"/>
    </source>
</evidence>
<comment type="similarity">
    <text evidence="1">Belongs to the tryptophan dimethylallyltransferase family.</text>
</comment>
<dbReference type="CDD" id="cd13929">
    <property type="entry name" value="PT-DMATS_CymD"/>
    <property type="match status" value="1"/>
</dbReference>
<keyword evidence="2 3" id="KW-0808">Transferase</keyword>
<dbReference type="SFLD" id="SFLDG01162">
    <property type="entry name" value="I"/>
    <property type="match status" value="1"/>
</dbReference>
<dbReference type="InterPro" id="IPR033964">
    <property type="entry name" value="ABBA"/>
</dbReference>
<dbReference type="PANTHER" id="PTHR40627:SF4">
    <property type="entry name" value="PRENYLTRANSFERASE ASQH1-RELATED"/>
    <property type="match status" value="1"/>
</dbReference>
<sequence length="378" mass="42225">MGPRPSIDGHLSCPSVYGDGIPLEYSWKWNTASTPPDVRYTLESIGPNSRTSLDPLNHDANIDFLEKVKRVEPSTDLSINQHFLNTLFDPDRTKYAFMSRSLHLTMAATIEFLRSGLFTKTYFQPPSLDVDNPSIAPMPVWEESLAKLQPKSPARQAMHDFLQTNPEGKLLRPITLALDNNAAASTRLKLYLTTPHTSFASVREILTLGGAKPTPDDMLEQVRSLISAVACLDGPLSDDEELPMTSQEHYTNGDVLRTAPGLTSGFVYYFDIGSEETTTPDVKLYILTRPYGKDDISIGRGLVDWMNRHGRGQYGKQYLDMLEAISPHRNPGKEKGQHIYVSCIINKDHLNITSYFVPRMPVRTGRKRGQGCSGHLES</sequence>
<evidence type="ECO:0000256" key="1">
    <source>
        <dbReference type="ARBA" id="ARBA00010209"/>
    </source>
</evidence>
<comment type="caution">
    <text evidence="3">The sequence shown here is derived from an EMBL/GenBank/DDBJ whole genome shotgun (WGS) entry which is preliminary data.</text>
</comment>
<dbReference type="NCBIfam" id="TIGR03429">
    <property type="entry name" value="arom_pren_DMATS"/>
    <property type="match status" value="1"/>
</dbReference>
<dbReference type="InterPro" id="IPR017795">
    <property type="entry name" value="ABBA_NscD-like"/>
</dbReference>